<feature type="transmembrane region" description="Helical" evidence="7">
    <location>
        <begin position="113"/>
        <end position="134"/>
    </location>
</feature>
<reference evidence="9" key="2">
    <citation type="journal article" date="2021" name="PeerJ">
        <title>Extensive microbial diversity within the chicken gut microbiome revealed by metagenomics and culture.</title>
        <authorList>
            <person name="Gilroy R."/>
            <person name="Ravi A."/>
            <person name="Getino M."/>
            <person name="Pursley I."/>
            <person name="Horton D.L."/>
            <person name="Alikhan N.F."/>
            <person name="Baker D."/>
            <person name="Gharbi K."/>
            <person name="Hall N."/>
            <person name="Watson M."/>
            <person name="Adriaenssens E.M."/>
            <person name="Foster-Nyarko E."/>
            <person name="Jarju S."/>
            <person name="Secka A."/>
            <person name="Antonio M."/>
            <person name="Oren A."/>
            <person name="Chaudhuri R.R."/>
            <person name="La Ragione R."/>
            <person name="Hildebrand F."/>
            <person name="Pallen M.J."/>
        </authorList>
    </citation>
    <scope>NUCLEOTIDE SEQUENCE</scope>
    <source>
        <strain evidence="9">ChiGjej1B1-24693</strain>
    </source>
</reference>
<dbReference type="GO" id="GO:0016020">
    <property type="term" value="C:membrane"/>
    <property type="evidence" value="ECO:0007669"/>
    <property type="project" value="UniProtKB-SubCell"/>
</dbReference>
<evidence type="ECO:0000313" key="9">
    <source>
        <dbReference type="EMBL" id="HIT75459.1"/>
    </source>
</evidence>
<dbReference type="AlphaFoldDB" id="A0A9D1GXU1"/>
<evidence type="ECO:0000313" key="10">
    <source>
        <dbReference type="Proteomes" id="UP000886842"/>
    </source>
</evidence>
<evidence type="ECO:0000256" key="5">
    <source>
        <dbReference type="ARBA" id="ARBA00022989"/>
    </source>
</evidence>
<evidence type="ECO:0000259" key="8">
    <source>
        <dbReference type="Pfam" id="PF02397"/>
    </source>
</evidence>
<proteinExistence type="inferred from homology"/>
<sequence length="474" mass="50924">MGDTEAPAPTPIRVQQPSRRWTRPYLAALLGADMVVVTVSLLAAHALVGAELPLPAVLVGIAVWPVTVALLGGYVASHIAVGSSELAAVAKASVLLVVIAALAGSLWSLPQVVTVSVVALPGLIGLGLVVRFVSRKVIHHQQVRGRLLRGVLAVGSVTAVRHLSTVLQRDLHCGLDVVGVCVPADQVRRAVEVGLPVIADTDHVTEAVSRTRCEAVAVTASQSPEFLRRLSWSLEDSNVALLVNPGVVEVAGPRLHLHPHIGLPLVHVERPHFTGWRRVVKRGTDIVLTALGLCALAPVMLAIALAIKLSSPGPVLFRQTRVGLGGRTFTMYKFRSMVVDAEARLAELAARNEGAGILFKMAADPRITRVGGFLRRYSLDELPQLFNILAGSMSLVGPRPPLPSEVAQYSDEVHRRLLVKPGLTGLWQVSGRSLLSWEESVRLDLRYVENWCLSMDFLLLWKTLGAVVAKRGAF</sequence>
<comment type="similarity">
    <text evidence="2">Belongs to the bacterial sugar transferase family.</text>
</comment>
<dbReference type="InterPro" id="IPR003362">
    <property type="entry name" value="Bact_transf"/>
</dbReference>
<evidence type="ECO:0000256" key="7">
    <source>
        <dbReference type="SAM" id="Phobius"/>
    </source>
</evidence>
<evidence type="ECO:0000256" key="1">
    <source>
        <dbReference type="ARBA" id="ARBA00004141"/>
    </source>
</evidence>
<gene>
    <name evidence="9" type="ORF">IAA98_07735</name>
</gene>
<feature type="transmembrane region" description="Helical" evidence="7">
    <location>
        <begin position="286"/>
        <end position="307"/>
    </location>
</feature>
<name>A0A9D1GXU1_9ACTN</name>
<comment type="subcellular location">
    <subcellularLocation>
        <location evidence="1">Membrane</location>
        <topology evidence="1">Multi-pass membrane protein</topology>
    </subcellularLocation>
</comment>
<feature type="transmembrane region" description="Helical" evidence="7">
    <location>
        <begin position="25"/>
        <end position="48"/>
    </location>
</feature>
<dbReference type="InterPro" id="IPR017475">
    <property type="entry name" value="EPS_sugar_tfrase"/>
</dbReference>
<keyword evidence="3 9" id="KW-0808">Transferase</keyword>
<accession>A0A9D1GXU1</accession>
<evidence type="ECO:0000256" key="4">
    <source>
        <dbReference type="ARBA" id="ARBA00022692"/>
    </source>
</evidence>
<dbReference type="EMBL" id="DVLP01000233">
    <property type="protein sequence ID" value="HIT75459.1"/>
    <property type="molecule type" value="Genomic_DNA"/>
</dbReference>
<dbReference type="GO" id="GO:0016780">
    <property type="term" value="F:phosphotransferase activity, for other substituted phosphate groups"/>
    <property type="evidence" value="ECO:0007669"/>
    <property type="project" value="TreeGrafter"/>
</dbReference>
<evidence type="ECO:0000256" key="6">
    <source>
        <dbReference type="ARBA" id="ARBA00023136"/>
    </source>
</evidence>
<evidence type="ECO:0000256" key="3">
    <source>
        <dbReference type="ARBA" id="ARBA00022679"/>
    </source>
</evidence>
<dbReference type="PANTHER" id="PTHR30576:SF10">
    <property type="entry name" value="SLL5057 PROTEIN"/>
    <property type="match status" value="1"/>
</dbReference>
<dbReference type="Proteomes" id="UP000886842">
    <property type="component" value="Unassembled WGS sequence"/>
</dbReference>
<keyword evidence="5 7" id="KW-1133">Transmembrane helix</keyword>
<feature type="domain" description="Bacterial sugar transferase" evidence="8">
    <location>
        <begin position="281"/>
        <end position="468"/>
    </location>
</feature>
<organism evidence="9 10">
    <name type="scientific">Candidatus Avipropionibacterium avicola</name>
    <dbReference type="NCBI Taxonomy" id="2840701"/>
    <lineage>
        <taxon>Bacteria</taxon>
        <taxon>Bacillati</taxon>
        <taxon>Actinomycetota</taxon>
        <taxon>Actinomycetes</taxon>
        <taxon>Propionibacteriales</taxon>
        <taxon>Propionibacteriaceae</taxon>
        <taxon>Propionibacteriaceae incertae sedis</taxon>
        <taxon>Candidatus Avipropionibacterium</taxon>
    </lineage>
</organism>
<evidence type="ECO:0000256" key="2">
    <source>
        <dbReference type="ARBA" id="ARBA00006464"/>
    </source>
</evidence>
<dbReference type="NCBIfam" id="TIGR03025">
    <property type="entry name" value="EPS_sugtrans"/>
    <property type="match status" value="1"/>
</dbReference>
<keyword evidence="4 7" id="KW-0812">Transmembrane</keyword>
<dbReference type="Pfam" id="PF02397">
    <property type="entry name" value="Bac_transf"/>
    <property type="match status" value="1"/>
</dbReference>
<comment type="caution">
    <text evidence="9">The sequence shown here is derived from an EMBL/GenBank/DDBJ whole genome shotgun (WGS) entry which is preliminary data.</text>
</comment>
<dbReference type="PANTHER" id="PTHR30576">
    <property type="entry name" value="COLANIC BIOSYNTHESIS UDP-GLUCOSE LIPID CARRIER TRANSFERASE"/>
    <property type="match status" value="1"/>
</dbReference>
<feature type="transmembrane region" description="Helical" evidence="7">
    <location>
        <begin position="54"/>
        <end position="76"/>
    </location>
</feature>
<feature type="transmembrane region" description="Helical" evidence="7">
    <location>
        <begin position="88"/>
        <end position="107"/>
    </location>
</feature>
<keyword evidence="6 7" id="KW-0472">Membrane</keyword>
<protein>
    <submittedName>
        <fullName evidence="9">Sugar transferase</fullName>
    </submittedName>
</protein>
<reference evidence="9" key="1">
    <citation type="submission" date="2020-10" db="EMBL/GenBank/DDBJ databases">
        <authorList>
            <person name="Gilroy R."/>
        </authorList>
    </citation>
    <scope>NUCLEOTIDE SEQUENCE</scope>
    <source>
        <strain evidence="9">ChiGjej1B1-24693</strain>
    </source>
</reference>